<dbReference type="InterPro" id="IPR001387">
    <property type="entry name" value="Cro/C1-type_HTH"/>
</dbReference>
<dbReference type="Proteomes" id="UP000041595">
    <property type="component" value="Unassembled WGS sequence"/>
</dbReference>
<name>A0A0T9UMH6_YERAL</name>
<dbReference type="PROSITE" id="PS50943">
    <property type="entry name" value="HTH_CROC1"/>
    <property type="match status" value="1"/>
</dbReference>
<evidence type="ECO:0000313" key="4">
    <source>
        <dbReference type="Proteomes" id="UP000041595"/>
    </source>
</evidence>
<organism evidence="3 4">
    <name type="scientific">Yersinia aldovae</name>
    <dbReference type="NCBI Taxonomy" id="29483"/>
    <lineage>
        <taxon>Bacteria</taxon>
        <taxon>Pseudomonadati</taxon>
        <taxon>Pseudomonadota</taxon>
        <taxon>Gammaproteobacteria</taxon>
        <taxon>Enterobacterales</taxon>
        <taxon>Yersiniaceae</taxon>
        <taxon>Yersinia</taxon>
    </lineage>
</organism>
<dbReference type="Gene3D" id="1.10.260.40">
    <property type="entry name" value="lambda repressor-like DNA-binding domains"/>
    <property type="match status" value="1"/>
</dbReference>
<dbReference type="Pfam" id="PF01381">
    <property type="entry name" value="HTH_3"/>
    <property type="match status" value="1"/>
</dbReference>
<dbReference type="InterPro" id="IPR013430">
    <property type="entry name" value="Toxin_antidote_HigA"/>
</dbReference>
<dbReference type="RefSeq" id="WP_042840381.1">
    <property type="nucleotide sequence ID" value="NZ_CABHQC010000173.1"/>
</dbReference>
<feature type="domain" description="HTH cro/C1-type" evidence="2">
    <location>
        <begin position="13"/>
        <end position="59"/>
    </location>
</feature>
<reference evidence="3 4" key="1">
    <citation type="submission" date="2015-03" db="EMBL/GenBank/DDBJ databases">
        <authorList>
            <person name="Murphy D."/>
        </authorList>
    </citation>
    <scope>NUCLEOTIDE SEQUENCE [LARGE SCALE GENOMIC DNA]</scope>
    <source>
        <strain evidence="3 4">IP06005</strain>
    </source>
</reference>
<dbReference type="PANTHER" id="PTHR36924:SF1">
    <property type="entry name" value="ANTITOXIN HIGA-1"/>
    <property type="match status" value="1"/>
</dbReference>
<proteinExistence type="predicted"/>
<protein>
    <submittedName>
        <fullName evidence="3">Antidote protein</fullName>
    </submittedName>
</protein>
<dbReference type="NCBIfam" id="TIGR02607">
    <property type="entry name" value="antidote_HigA"/>
    <property type="match status" value="1"/>
</dbReference>
<dbReference type="EMBL" id="CQEJ01000021">
    <property type="protein sequence ID" value="CNL53456.1"/>
    <property type="molecule type" value="Genomic_DNA"/>
</dbReference>
<gene>
    <name evidence="3" type="primary">yddM</name>
    <name evidence="3" type="ORF">ERS137965_03313</name>
</gene>
<sequence>MTMFNPPHPGGIIAESLEDLALSINAAARALGVAPSTLSRVMRGESAISPEMAVKLEAAGIGTARHWLAMQSGYDLWHAQQDTDVSAIKTLFKASDMPAQPNPL</sequence>
<keyword evidence="1" id="KW-0238">DNA-binding</keyword>
<dbReference type="InterPro" id="IPR010982">
    <property type="entry name" value="Lambda_DNA-bd_dom_sf"/>
</dbReference>
<dbReference type="PANTHER" id="PTHR36924">
    <property type="entry name" value="ANTITOXIN HIGA-1"/>
    <property type="match status" value="1"/>
</dbReference>
<dbReference type="SMART" id="SM00530">
    <property type="entry name" value="HTH_XRE"/>
    <property type="match status" value="1"/>
</dbReference>
<evidence type="ECO:0000259" key="2">
    <source>
        <dbReference type="PROSITE" id="PS50943"/>
    </source>
</evidence>
<dbReference type="eggNOG" id="COG3093">
    <property type="taxonomic scope" value="Bacteria"/>
</dbReference>
<dbReference type="GO" id="GO:0003677">
    <property type="term" value="F:DNA binding"/>
    <property type="evidence" value="ECO:0007669"/>
    <property type="project" value="UniProtKB-KW"/>
</dbReference>
<evidence type="ECO:0000313" key="3">
    <source>
        <dbReference type="EMBL" id="CNL53456.1"/>
    </source>
</evidence>
<dbReference type="AlphaFoldDB" id="A0A0T9UMH6"/>
<accession>A0A0T9UMH6</accession>
<dbReference type="SUPFAM" id="SSF47413">
    <property type="entry name" value="lambda repressor-like DNA-binding domains"/>
    <property type="match status" value="1"/>
</dbReference>
<dbReference type="CDD" id="cd00093">
    <property type="entry name" value="HTH_XRE"/>
    <property type="match status" value="1"/>
</dbReference>
<evidence type="ECO:0000256" key="1">
    <source>
        <dbReference type="ARBA" id="ARBA00023125"/>
    </source>
</evidence>